<dbReference type="CDD" id="cd04301">
    <property type="entry name" value="NAT_SF"/>
    <property type="match status" value="1"/>
</dbReference>
<dbReference type="GO" id="GO:0016747">
    <property type="term" value="F:acyltransferase activity, transferring groups other than amino-acyl groups"/>
    <property type="evidence" value="ECO:0007669"/>
    <property type="project" value="InterPro"/>
</dbReference>
<dbReference type="RefSeq" id="WP_132318529.1">
    <property type="nucleotide sequence ID" value="NZ_FWZT01000007.1"/>
</dbReference>
<name>A0A1Y6BNV4_9BACT</name>
<accession>A0A1Y6BNV4</accession>
<dbReference type="SUPFAM" id="SSF55729">
    <property type="entry name" value="Acyl-CoA N-acyltransferases (Nat)"/>
    <property type="match status" value="1"/>
</dbReference>
<dbReference type="PANTHER" id="PTHR34815">
    <property type="entry name" value="LYSINE ACETYLTRANSFERASE"/>
    <property type="match status" value="1"/>
</dbReference>
<dbReference type="InterPro" id="IPR000182">
    <property type="entry name" value="GNAT_dom"/>
</dbReference>
<dbReference type="Proteomes" id="UP000192907">
    <property type="component" value="Unassembled WGS sequence"/>
</dbReference>
<dbReference type="Gene3D" id="3.40.630.30">
    <property type="match status" value="1"/>
</dbReference>
<dbReference type="EMBL" id="FWZT01000007">
    <property type="protein sequence ID" value="SMF20953.1"/>
    <property type="molecule type" value="Genomic_DNA"/>
</dbReference>
<dbReference type="Pfam" id="PF13527">
    <property type="entry name" value="Acetyltransf_9"/>
    <property type="match status" value="1"/>
</dbReference>
<organism evidence="2 3">
    <name type="scientific">Pseudobacteriovorax antillogorgiicola</name>
    <dbReference type="NCBI Taxonomy" id="1513793"/>
    <lineage>
        <taxon>Bacteria</taxon>
        <taxon>Pseudomonadati</taxon>
        <taxon>Bdellovibrionota</taxon>
        <taxon>Oligoflexia</taxon>
        <taxon>Oligoflexales</taxon>
        <taxon>Pseudobacteriovoracaceae</taxon>
        <taxon>Pseudobacteriovorax</taxon>
    </lineage>
</organism>
<evidence type="ECO:0000259" key="1">
    <source>
        <dbReference type="PROSITE" id="PS51186"/>
    </source>
</evidence>
<evidence type="ECO:0000313" key="3">
    <source>
        <dbReference type="Proteomes" id="UP000192907"/>
    </source>
</evidence>
<dbReference type="InterPro" id="IPR053013">
    <property type="entry name" value="LAT"/>
</dbReference>
<gene>
    <name evidence="2" type="ORF">SAMN06296036_10775</name>
</gene>
<reference evidence="3" key="1">
    <citation type="submission" date="2017-04" db="EMBL/GenBank/DDBJ databases">
        <authorList>
            <person name="Varghese N."/>
            <person name="Submissions S."/>
        </authorList>
    </citation>
    <scope>NUCLEOTIDE SEQUENCE [LARGE SCALE GENOMIC DNA]</scope>
    <source>
        <strain evidence="3">RKEM611</strain>
    </source>
</reference>
<keyword evidence="2" id="KW-0808">Transferase</keyword>
<protein>
    <submittedName>
        <fullName evidence="2">Acetyltransferase (GNAT) domain-containing protein</fullName>
    </submittedName>
</protein>
<evidence type="ECO:0000313" key="2">
    <source>
        <dbReference type="EMBL" id="SMF20953.1"/>
    </source>
</evidence>
<sequence length="287" mass="32663">MEIRAANQSELASVFATVHEAWPHHEDLNTHVSRRLASPQHQYATWYVVKIKDRIAASLGAYPMSFQAGGRVINGIAIGAVFTVKSQRKQGLAFKLIEQVHLRAQEQGATVSLLFSDISPAYYEKLGYHQVPMFHGQEAATSHDRLLIQSRPIDEFPRETKGVEQAHILHTNSHWQWLQKRHQGLEHYVVTDGSSILASFMTGFYEGRTWVLRWHQLSLNPQALKLALEHLAAHLDQPQVDYWWSGPLPEPSSLNLASPQAEIPMICSLDGEQYHHHKWQLEAIDHV</sequence>
<dbReference type="InterPro" id="IPR016181">
    <property type="entry name" value="Acyl_CoA_acyltransferase"/>
</dbReference>
<feature type="domain" description="N-acetyltransferase" evidence="1">
    <location>
        <begin position="1"/>
        <end position="152"/>
    </location>
</feature>
<keyword evidence="3" id="KW-1185">Reference proteome</keyword>
<dbReference type="AlphaFoldDB" id="A0A1Y6BNV4"/>
<proteinExistence type="predicted"/>
<dbReference type="PANTHER" id="PTHR34815:SF2">
    <property type="entry name" value="N-ACETYLTRANSFERASE DOMAIN-CONTAINING PROTEIN"/>
    <property type="match status" value="1"/>
</dbReference>
<dbReference type="OrthoDB" id="5495853at2"/>
<dbReference type="PROSITE" id="PS51186">
    <property type="entry name" value="GNAT"/>
    <property type="match status" value="1"/>
</dbReference>